<dbReference type="EMBL" id="FN594951">
    <property type="protein sequence ID" value="CCB43416.1"/>
    <property type="molecule type" value="Genomic_DNA"/>
</dbReference>
<keyword evidence="2" id="KW-1185">Reference proteome</keyword>
<dbReference type="HOGENOM" id="CLU_3336596_0_0_1"/>
<organism evidence="1 2">
    <name type="scientific">Vitis vinifera</name>
    <name type="common">Grape</name>
    <dbReference type="NCBI Taxonomy" id="29760"/>
    <lineage>
        <taxon>Eukaryota</taxon>
        <taxon>Viridiplantae</taxon>
        <taxon>Streptophyta</taxon>
        <taxon>Embryophyta</taxon>
        <taxon>Tracheophyta</taxon>
        <taxon>Spermatophyta</taxon>
        <taxon>Magnoliopsida</taxon>
        <taxon>eudicotyledons</taxon>
        <taxon>Gunneridae</taxon>
        <taxon>Pentapetalae</taxon>
        <taxon>rosids</taxon>
        <taxon>Vitales</taxon>
        <taxon>Vitaceae</taxon>
        <taxon>Viteae</taxon>
        <taxon>Vitis</taxon>
    </lineage>
</organism>
<dbReference type="InParanoid" id="F6GUG2"/>
<dbReference type="PaxDb" id="29760-VIT_06s0004g07720.t01"/>
<accession>F6GUG2</accession>
<dbReference type="Proteomes" id="UP000009183">
    <property type="component" value="Chromosome 6"/>
</dbReference>
<name>F6GUG2_VITVI</name>
<sequence length="38" mass="4492">MEDGGLDYEDREFKNVEEIHVNDVDVKGNEVFLKTLFF</sequence>
<proteinExistence type="predicted"/>
<evidence type="ECO:0000313" key="1">
    <source>
        <dbReference type="EMBL" id="CCB43416.1"/>
    </source>
</evidence>
<dbReference type="AlphaFoldDB" id="F6GUG2"/>
<gene>
    <name evidence="1" type="ordered locus">VIT_06s0004g07720</name>
</gene>
<reference evidence="2" key="1">
    <citation type="journal article" date="2007" name="Nature">
        <title>The grapevine genome sequence suggests ancestral hexaploidization in major angiosperm phyla.</title>
        <authorList>
            <consortium name="The French-Italian Public Consortium for Grapevine Genome Characterization."/>
            <person name="Jaillon O."/>
            <person name="Aury J.-M."/>
            <person name="Noel B."/>
            <person name="Policriti A."/>
            <person name="Clepet C."/>
            <person name="Casagrande A."/>
            <person name="Choisne N."/>
            <person name="Aubourg S."/>
            <person name="Vitulo N."/>
            <person name="Jubin C."/>
            <person name="Vezzi A."/>
            <person name="Legeai F."/>
            <person name="Hugueney P."/>
            <person name="Dasilva C."/>
            <person name="Horner D."/>
            <person name="Mica E."/>
            <person name="Jublot D."/>
            <person name="Poulain J."/>
            <person name="Bruyere C."/>
            <person name="Billault A."/>
            <person name="Segurens B."/>
            <person name="Gouyvenoux M."/>
            <person name="Ugarte E."/>
            <person name="Cattonaro F."/>
            <person name="Anthouard V."/>
            <person name="Vico V."/>
            <person name="Del Fabbro C."/>
            <person name="Alaux M."/>
            <person name="Di Gaspero G."/>
            <person name="Dumas V."/>
            <person name="Felice N."/>
            <person name="Paillard S."/>
            <person name="Juman I."/>
            <person name="Moroldo M."/>
            <person name="Scalabrin S."/>
            <person name="Canaguier A."/>
            <person name="Le Clainche I."/>
            <person name="Malacrida G."/>
            <person name="Durand E."/>
            <person name="Pesole G."/>
            <person name="Laucou V."/>
            <person name="Chatelet P."/>
            <person name="Merdinoglu D."/>
            <person name="Delledonne M."/>
            <person name="Pezzotti M."/>
            <person name="Lecharny A."/>
            <person name="Scarpelli C."/>
            <person name="Artiguenave F."/>
            <person name="Pe M.E."/>
            <person name="Valle G."/>
            <person name="Morgante M."/>
            <person name="Caboche M."/>
            <person name="Adam-Blondon A.-F."/>
            <person name="Weissenbach J."/>
            <person name="Quetier F."/>
            <person name="Wincker P."/>
        </authorList>
    </citation>
    <scope>NUCLEOTIDE SEQUENCE [LARGE SCALE GENOMIC DNA]</scope>
    <source>
        <strain evidence="2">cv. Pinot noir / PN40024</strain>
    </source>
</reference>
<protein>
    <submittedName>
        <fullName evidence="1">Uncharacterized protein</fullName>
    </submittedName>
</protein>
<evidence type="ECO:0000313" key="2">
    <source>
        <dbReference type="Proteomes" id="UP000009183"/>
    </source>
</evidence>